<dbReference type="Pfam" id="PF00395">
    <property type="entry name" value="SLH"/>
    <property type="match status" value="3"/>
</dbReference>
<proteinExistence type="predicted"/>
<feature type="domain" description="SLH" evidence="3">
    <location>
        <begin position="494"/>
        <end position="557"/>
    </location>
</feature>
<dbReference type="PROSITE" id="PS51272">
    <property type="entry name" value="SLH"/>
    <property type="match status" value="3"/>
</dbReference>
<dbReference type="PANTHER" id="PTHR43308:SF5">
    <property type="entry name" value="S-LAYER PROTEIN _ PEPTIDOGLYCAN ENDO-BETA-N-ACETYLGLUCOSAMINIDASE"/>
    <property type="match status" value="1"/>
</dbReference>
<protein>
    <submittedName>
        <fullName evidence="4">S-layer homology domain-containing protein</fullName>
    </submittedName>
</protein>
<feature type="domain" description="SLH" evidence="3">
    <location>
        <begin position="619"/>
        <end position="678"/>
    </location>
</feature>
<sequence>MKRQRWLSLILLLLVWLGTGSALSQGAEVALVVESPLEGARVTTGQIDVRGYLRGSTELTVNGNTVSVGSDGSWITQIQLTPGANRIELVARISGQTLKKYLNLFYADGLPVITINQPADQGLVRASSLNLTGEVAEGVLAAVYLNGSQQSVTTGVNTFNLTLSGLKPGANNIKVSAVDSEGDSREKNLTVWYDDSPALEVTEPGPGQQINGNTVVVKGKAWNVDKLLINDQQVSVSGNSFSYTLVVNDKTDKITLVGSKGNRSVTVEIQVKYAGKPELVIDSPGSGSKVYSNVISISGHLLGLADYSGLEAVVNKNKYSFNTRGYFTADNILLKPGKNTVKVEVKTANLTLSKSIDIYYIEQPQTGASIRLQPAISGGNFKLWGGMVQLTVPPGVFSGNEYLRVRSENPRDYTISGGGRVFAGPVLSIEGLGEQGVTLTVKTAPGLSSEQGRRLDLYRYNGDGNWEPLAGVADSRKGTVTAWLPGNGVYAVLADVRVYADVEGHWAQEDIEALLARGIMSPDSSTSFRPDRALTRAELAVILAKALGLQPLNNNYLYFTDLSTGDARYPYIQAVIRAGYMKGTGNGRFNPYGTVTRAEFMTILSRAGNWAAARDGGTSPGFRDWAQVPWWAKNAITVALQKGYINGVKPGVLAPRAAITKAQAARLLVKMMTELKRI</sequence>
<evidence type="ECO:0000313" key="5">
    <source>
        <dbReference type="Proteomes" id="UP000189933"/>
    </source>
</evidence>
<dbReference type="InterPro" id="IPR051465">
    <property type="entry name" value="Cell_Envelope_Struct_Comp"/>
</dbReference>
<gene>
    <name evidence="4" type="ORF">SAMN02745885_01126</name>
</gene>
<name>A0A1T4P292_9FIRM</name>
<dbReference type="AlphaFoldDB" id="A0A1T4P292"/>
<keyword evidence="5" id="KW-1185">Reference proteome</keyword>
<dbReference type="PANTHER" id="PTHR43308">
    <property type="entry name" value="OUTER MEMBRANE PROTEIN ALPHA-RELATED"/>
    <property type="match status" value="1"/>
</dbReference>
<dbReference type="InterPro" id="IPR001119">
    <property type="entry name" value="SLH_dom"/>
</dbReference>
<dbReference type="RefSeq" id="WP_078665210.1">
    <property type="nucleotide sequence ID" value="NZ_FUXM01000009.1"/>
</dbReference>
<dbReference type="EMBL" id="FUXM01000009">
    <property type="protein sequence ID" value="SJZ85635.1"/>
    <property type="molecule type" value="Genomic_DNA"/>
</dbReference>
<feature type="domain" description="SLH" evidence="3">
    <location>
        <begin position="558"/>
        <end position="618"/>
    </location>
</feature>
<dbReference type="Gene3D" id="2.60.40.10">
    <property type="entry name" value="Immunoglobulins"/>
    <property type="match status" value="4"/>
</dbReference>
<feature type="chain" id="PRO_5013341058" evidence="2">
    <location>
        <begin position="25"/>
        <end position="678"/>
    </location>
</feature>
<evidence type="ECO:0000259" key="3">
    <source>
        <dbReference type="PROSITE" id="PS51272"/>
    </source>
</evidence>
<feature type="signal peptide" evidence="2">
    <location>
        <begin position="1"/>
        <end position="24"/>
    </location>
</feature>
<accession>A0A1T4P292</accession>
<dbReference type="InterPro" id="IPR013783">
    <property type="entry name" value="Ig-like_fold"/>
</dbReference>
<dbReference type="OrthoDB" id="900053at2"/>
<dbReference type="Proteomes" id="UP000189933">
    <property type="component" value="Unassembled WGS sequence"/>
</dbReference>
<organism evidence="4 5">
    <name type="scientific">Carboxydocella sporoproducens DSM 16521</name>
    <dbReference type="NCBI Taxonomy" id="1121270"/>
    <lineage>
        <taxon>Bacteria</taxon>
        <taxon>Bacillati</taxon>
        <taxon>Bacillota</taxon>
        <taxon>Clostridia</taxon>
        <taxon>Eubacteriales</taxon>
        <taxon>Clostridiales Family XVI. Incertae Sedis</taxon>
        <taxon>Carboxydocella</taxon>
    </lineage>
</organism>
<keyword evidence="2" id="KW-0732">Signal</keyword>
<evidence type="ECO:0000256" key="2">
    <source>
        <dbReference type="SAM" id="SignalP"/>
    </source>
</evidence>
<keyword evidence="1" id="KW-0677">Repeat</keyword>
<reference evidence="5" key="1">
    <citation type="submission" date="2017-02" db="EMBL/GenBank/DDBJ databases">
        <authorList>
            <person name="Varghese N."/>
            <person name="Submissions S."/>
        </authorList>
    </citation>
    <scope>NUCLEOTIDE SEQUENCE [LARGE SCALE GENOMIC DNA]</scope>
    <source>
        <strain evidence="5">DSM 16521</strain>
    </source>
</reference>
<evidence type="ECO:0000313" key="4">
    <source>
        <dbReference type="EMBL" id="SJZ85635.1"/>
    </source>
</evidence>
<evidence type="ECO:0000256" key="1">
    <source>
        <dbReference type="ARBA" id="ARBA00022737"/>
    </source>
</evidence>